<feature type="region of interest" description="Disordered" evidence="1">
    <location>
        <begin position="1"/>
        <end position="38"/>
    </location>
</feature>
<reference evidence="2" key="1">
    <citation type="journal article" date="2020" name="Stud. Mycol.">
        <title>101 Dothideomycetes genomes: a test case for predicting lifestyles and emergence of pathogens.</title>
        <authorList>
            <person name="Haridas S."/>
            <person name="Albert R."/>
            <person name="Binder M."/>
            <person name="Bloem J."/>
            <person name="Labutti K."/>
            <person name="Salamov A."/>
            <person name="Andreopoulos B."/>
            <person name="Baker S."/>
            <person name="Barry K."/>
            <person name="Bills G."/>
            <person name="Bluhm B."/>
            <person name="Cannon C."/>
            <person name="Castanera R."/>
            <person name="Culley D."/>
            <person name="Daum C."/>
            <person name="Ezra D."/>
            <person name="Gonzalez J."/>
            <person name="Henrissat B."/>
            <person name="Kuo A."/>
            <person name="Liang C."/>
            <person name="Lipzen A."/>
            <person name="Lutzoni F."/>
            <person name="Magnuson J."/>
            <person name="Mondo S."/>
            <person name="Nolan M."/>
            <person name="Ohm R."/>
            <person name="Pangilinan J."/>
            <person name="Park H.-J."/>
            <person name="Ramirez L."/>
            <person name="Alfaro M."/>
            <person name="Sun H."/>
            <person name="Tritt A."/>
            <person name="Yoshinaga Y."/>
            <person name="Zwiers L.-H."/>
            <person name="Turgeon B."/>
            <person name="Goodwin S."/>
            <person name="Spatafora J."/>
            <person name="Crous P."/>
            <person name="Grigoriev I."/>
        </authorList>
    </citation>
    <scope>NUCLEOTIDE SEQUENCE</scope>
    <source>
        <strain evidence="2">CBS 262.69</strain>
    </source>
</reference>
<name>A0A6G1I4Y4_9PEZI</name>
<organism evidence="2 3">
    <name type="scientific">Trichodelitschia bisporula</name>
    <dbReference type="NCBI Taxonomy" id="703511"/>
    <lineage>
        <taxon>Eukaryota</taxon>
        <taxon>Fungi</taxon>
        <taxon>Dikarya</taxon>
        <taxon>Ascomycota</taxon>
        <taxon>Pezizomycotina</taxon>
        <taxon>Dothideomycetes</taxon>
        <taxon>Dothideomycetes incertae sedis</taxon>
        <taxon>Phaeotrichales</taxon>
        <taxon>Phaeotrichaceae</taxon>
        <taxon>Trichodelitschia</taxon>
    </lineage>
</organism>
<feature type="compositionally biased region" description="Basic and acidic residues" evidence="1">
    <location>
        <begin position="16"/>
        <end position="35"/>
    </location>
</feature>
<sequence length="131" mass="14429">MATDDSRTGATPPASDPEHGERNYTSRPSTARDPDVSGIHRISGEIIDVLGSPSPPALFIFQMMLDISFNDIERETRWCALCHDRVELPHPMFPEEPIEYDCPGLRGPPDPVVQPPAGVYMPPTRGAHVAR</sequence>
<dbReference type="AlphaFoldDB" id="A0A6G1I4Y4"/>
<evidence type="ECO:0000256" key="1">
    <source>
        <dbReference type="SAM" id="MobiDB-lite"/>
    </source>
</evidence>
<dbReference type="Proteomes" id="UP000799640">
    <property type="component" value="Unassembled WGS sequence"/>
</dbReference>
<evidence type="ECO:0000313" key="3">
    <source>
        <dbReference type="Proteomes" id="UP000799640"/>
    </source>
</evidence>
<keyword evidence="3" id="KW-1185">Reference proteome</keyword>
<protein>
    <submittedName>
        <fullName evidence="2">Uncharacterized protein</fullName>
    </submittedName>
</protein>
<evidence type="ECO:0000313" key="2">
    <source>
        <dbReference type="EMBL" id="KAF2403241.1"/>
    </source>
</evidence>
<gene>
    <name evidence="2" type="ORF">EJ06DRAFT_547505</name>
</gene>
<proteinExistence type="predicted"/>
<accession>A0A6G1I4Y4</accession>
<dbReference type="EMBL" id="ML996690">
    <property type="protein sequence ID" value="KAF2403241.1"/>
    <property type="molecule type" value="Genomic_DNA"/>
</dbReference>